<sequence length="81" mass="8910">MRRTIPLLLLALALAAGCTRPPYAKPGAELTAVEDDYTDCYSKASLDVNTPPFPDRPLTVVDQDADACMKERGYDPKIRLN</sequence>
<feature type="signal peptide" evidence="1">
    <location>
        <begin position="1"/>
        <end position="24"/>
    </location>
</feature>
<evidence type="ECO:0008006" key="4">
    <source>
        <dbReference type="Google" id="ProtNLM"/>
    </source>
</evidence>
<dbReference type="EMBL" id="CP026538">
    <property type="protein sequence ID" value="QAZ67834.1"/>
    <property type="molecule type" value="Genomic_DNA"/>
</dbReference>
<proteinExistence type="predicted"/>
<reference evidence="2 3" key="1">
    <citation type="submission" date="2018-02" db="EMBL/GenBank/DDBJ databases">
        <title>Genome sequence of Desulfovibrio carbinolicus DSM 3852.</title>
        <authorList>
            <person name="Wilbanks E."/>
            <person name="Skennerton C.T."/>
            <person name="Orphan V.J."/>
        </authorList>
    </citation>
    <scope>NUCLEOTIDE SEQUENCE [LARGE SCALE GENOMIC DNA]</scope>
    <source>
        <strain evidence="2 3">DSM 3852</strain>
    </source>
</reference>
<dbReference type="OrthoDB" id="5459323at2"/>
<keyword evidence="1" id="KW-0732">Signal</keyword>
<feature type="chain" id="PRO_5020576441" description="Lipoprotein" evidence="1">
    <location>
        <begin position="25"/>
        <end position="81"/>
    </location>
</feature>
<evidence type="ECO:0000256" key="1">
    <source>
        <dbReference type="SAM" id="SignalP"/>
    </source>
</evidence>
<evidence type="ECO:0000313" key="3">
    <source>
        <dbReference type="Proteomes" id="UP000293296"/>
    </source>
</evidence>
<name>A0A4P6HMI3_9BACT</name>
<dbReference type="Proteomes" id="UP000293296">
    <property type="component" value="Chromosome"/>
</dbReference>
<gene>
    <name evidence="2" type="ORF">C3Y92_11620</name>
</gene>
<dbReference type="PROSITE" id="PS51257">
    <property type="entry name" value="PROKAR_LIPOPROTEIN"/>
    <property type="match status" value="1"/>
</dbReference>
<organism evidence="2 3">
    <name type="scientific">Solidesulfovibrio carbinolicus</name>
    <dbReference type="NCBI Taxonomy" id="296842"/>
    <lineage>
        <taxon>Bacteria</taxon>
        <taxon>Pseudomonadati</taxon>
        <taxon>Thermodesulfobacteriota</taxon>
        <taxon>Desulfovibrionia</taxon>
        <taxon>Desulfovibrionales</taxon>
        <taxon>Desulfovibrionaceae</taxon>
        <taxon>Solidesulfovibrio</taxon>
    </lineage>
</organism>
<accession>A0A4P6HMI3</accession>
<keyword evidence="3" id="KW-1185">Reference proteome</keyword>
<dbReference type="KEGG" id="dcb:C3Y92_11620"/>
<dbReference type="AlphaFoldDB" id="A0A4P6HMI3"/>
<evidence type="ECO:0000313" key="2">
    <source>
        <dbReference type="EMBL" id="QAZ67834.1"/>
    </source>
</evidence>
<protein>
    <recommendedName>
        <fullName evidence="4">Lipoprotein</fullName>
    </recommendedName>
</protein>
<dbReference type="RefSeq" id="WP_129352778.1">
    <property type="nucleotide sequence ID" value="NZ_CP026538.1"/>
</dbReference>